<dbReference type="SUPFAM" id="SSF51735">
    <property type="entry name" value="NAD(P)-binding Rossmann-fold domains"/>
    <property type="match status" value="1"/>
</dbReference>
<sequence>MSSGSAPKIWLVTGASSGFGKAVVEYALAQGDKVSAAARRISALDDLTAKYPASQLIVLPLEVTDPGAITGAFAKTVDAFGRIDVVYNNAGYGIFSEIEATPDDVARSQFEVNFWGASNVSREAVRVFRDVNKPVGGRLLQASSNVSLIANPLMAYYSASKWALEGFSEALSKELDPSWNIKIILLQIGSFATNAVPLALQTQIPIHPAYAQLPPGSTVRAMREFLATQFVDGQPGDPIKAGREIYNIGLDESVETLRIPFGQDALSDAQKRVDHIKESIEQTAKFSSDLKRSS</sequence>
<evidence type="ECO:0000256" key="1">
    <source>
        <dbReference type="ARBA" id="ARBA00006484"/>
    </source>
</evidence>
<dbReference type="PRINTS" id="PR00080">
    <property type="entry name" value="SDRFAMILY"/>
</dbReference>
<keyword evidence="3" id="KW-0560">Oxidoreductase</keyword>
<comment type="caution">
    <text evidence="5">The sequence shown here is derived from an EMBL/GenBank/DDBJ whole genome shotgun (WGS) entry which is preliminary data.</text>
</comment>
<keyword evidence="2" id="KW-0521">NADP</keyword>
<dbReference type="InterPro" id="IPR002347">
    <property type="entry name" value="SDR_fam"/>
</dbReference>
<accession>A0A8H5BCJ3</accession>
<dbReference type="InterPro" id="IPR036291">
    <property type="entry name" value="NAD(P)-bd_dom_sf"/>
</dbReference>
<gene>
    <name evidence="5" type="ORF">D9619_001901</name>
</gene>
<reference evidence="5 6" key="1">
    <citation type="journal article" date="2020" name="ISME J.">
        <title>Uncovering the hidden diversity of litter-decomposition mechanisms in mushroom-forming fungi.</title>
        <authorList>
            <person name="Floudas D."/>
            <person name="Bentzer J."/>
            <person name="Ahren D."/>
            <person name="Johansson T."/>
            <person name="Persson P."/>
            <person name="Tunlid A."/>
        </authorList>
    </citation>
    <scope>NUCLEOTIDE SEQUENCE [LARGE SCALE GENOMIC DNA]</scope>
    <source>
        <strain evidence="5 6">CBS 101986</strain>
    </source>
</reference>
<dbReference type="InterPro" id="IPR051911">
    <property type="entry name" value="SDR_oxidoreductase"/>
</dbReference>
<dbReference type="OrthoDB" id="1274115at2759"/>
<dbReference type="PROSITE" id="PS00061">
    <property type="entry name" value="ADH_SHORT"/>
    <property type="match status" value="1"/>
</dbReference>
<name>A0A8H5BCJ3_9AGAR</name>
<evidence type="ECO:0000256" key="3">
    <source>
        <dbReference type="ARBA" id="ARBA00023002"/>
    </source>
</evidence>
<evidence type="ECO:0000313" key="5">
    <source>
        <dbReference type="EMBL" id="KAF5320730.1"/>
    </source>
</evidence>
<comment type="similarity">
    <text evidence="1 4">Belongs to the short-chain dehydrogenases/reductases (SDR) family.</text>
</comment>
<keyword evidence="6" id="KW-1185">Reference proteome</keyword>
<dbReference type="PANTHER" id="PTHR43976:SF16">
    <property type="entry name" value="SHORT-CHAIN DEHYDROGENASE_REDUCTASE FAMILY PROTEIN"/>
    <property type="match status" value="1"/>
</dbReference>
<dbReference type="PRINTS" id="PR00081">
    <property type="entry name" value="GDHRDH"/>
</dbReference>
<dbReference type="GO" id="GO:0016491">
    <property type="term" value="F:oxidoreductase activity"/>
    <property type="evidence" value="ECO:0007669"/>
    <property type="project" value="UniProtKB-KW"/>
</dbReference>
<evidence type="ECO:0000256" key="4">
    <source>
        <dbReference type="RuleBase" id="RU000363"/>
    </source>
</evidence>
<dbReference type="PANTHER" id="PTHR43976">
    <property type="entry name" value="SHORT CHAIN DEHYDROGENASE"/>
    <property type="match status" value="1"/>
</dbReference>
<dbReference type="Proteomes" id="UP000567179">
    <property type="component" value="Unassembled WGS sequence"/>
</dbReference>
<dbReference type="Pfam" id="PF00106">
    <property type="entry name" value="adh_short"/>
    <property type="match status" value="1"/>
</dbReference>
<dbReference type="InterPro" id="IPR020904">
    <property type="entry name" value="Sc_DH/Rdtase_CS"/>
</dbReference>
<protein>
    <submittedName>
        <fullName evidence="5">Uncharacterized protein</fullName>
    </submittedName>
</protein>
<proteinExistence type="inferred from homology"/>
<evidence type="ECO:0000256" key="2">
    <source>
        <dbReference type="ARBA" id="ARBA00022857"/>
    </source>
</evidence>
<dbReference type="EMBL" id="JAACJJ010000028">
    <property type="protein sequence ID" value="KAF5320730.1"/>
    <property type="molecule type" value="Genomic_DNA"/>
</dbReference>
<dbReference type="AlphaFoldDB" id="A0A8H5BCJ3"/>
<evidence type="ECO:0000313" key="6">
    <source>
        <dbReference type="Proteomes" id="UP000567179"/>
    </source>
</evidence>
<organism evidence="5 6">
    <name type="scientific">Psilocybe cf. subviscida</name>
    <dbReference type="NCBI Taxonomy" id="2480587"/>
    <lineage>
        <taxon>Eukaryota</taxon>
        <taxon>Fungi</taxon>
        <taxon>Dikarya</taxon>
        <taxon>Basidiomycota</taxon>
        <taxon>Agaricomycotina</taxon>
        <taxon>Agaricomycetes</taxon>
        <taxon>Agaricomycetidae</taxon>
        <taxon>Agaricales</taxon>
        <taxon>Agaricineae</taxon>
        <taxon>Strophariaceae</taxon>
        <taxon>Psilocybe</taxon>
    </lineage>
</organism>
<dbReference type="Gene3D" id="3.40.50.720">
    <property type="entry name" value="NAD(P)-binding Rossmann-like Domain"/>
    <property type="match status" value="1"/>
</dbReference>